<dbReference type="EMBL" id="UXUI01012937">
    <property type="protein sequence ID" value="VDD97154.1"/>
    <property type="molecule type" value="Genomic_DNA"/>
</dbReference>
<accession>A0A0N4VP09</accession>
<evidence type="ECO:0000313" key="4">
    <source>
        <dbReference type="WBParaSite" id="EVEC_0001273201-mRNA-1"/>
    </source>
</evidence>
<gene>
    <name evidence="2" type="ORF">EVEC_LOCUS11905</name>
</gene>
<evidence type="ECO:0000256" key="1">
    <source>
        <dbReference type="SAM" id="MobiDB-lite"/>
    </source>
</evidence>
<reference evidence="4" key="1">
    <citation type="submission" date="2017-02" db="UniProtKB">
        <authorList>
            <consortium name="WormBaseParasite"/>
        </authorList>
    </citation>
    <scope>IDENTIFICATION</scope>
</reference>
<evidence type="ECO:0000313" key="2">
    <source>
        <dbReference type="EMBL" id="VDD97154.1"/>
    </source>
</evidence>
<feature type="region of interest" description="Disordered" evidence="1">
    <location>
        <begin position="12"/>
        <end position="34"/>
    </location>
</feature>
<name>A0A0N4VP09_ENTVE</name>
<sequence length="82" mass="8561">MFGRRCGVMAATVPPRISSPSPPPPPPPVPPQLTASETTATVAATAPDVPAAKTAVCLLMNEKGRWQGEVKEWVEGQVEIVG</sequence>
<keyword evidence="3" id="KW-1185">Reference proteome</keyword>
<dbReference type="Proteomes" id="UP000274131">
    <property type="component" value="Unassembled WGS sequence"/>
</dbReference>
<feature type="compositionally biased region" description="Pro residues" evidence="1">
    <location>
        <begin position="20"/>
        <end position="31"/>
    </location>
</feature>
<reference evidence="2 3" key="2">
    <citation type="submission" date="2018-10" db="EMBL/GenBank/DDBJ databases">
        <authorList>
            <consortium name="Pathogen Informatics"/>
        </authorList>
    </citation>
    <scope>NUCLEOTIDE SEQUENCE [LARGE SCALE GENOMIC DNA]</scope>
</reference>
<dbReference type="AlphaFoldDB" id="A0A0N4VP09"/>
<protein>
    <submittedName>
        <fullName evidence="2 4">Uncharacterized protein</fullName>
    </submittedName>
</protein>
<dbReference type="WBParaSite" id="EVEC_0001273201-mRNA-1">
    <property type="protein sequence ID" value="EVEC_0001273201-mRNA-1"/>
    <property type="gene ID" value="EVEC_0001273201"/>
</dbReference>
<organism evidence="4">
    <name type="scientific">Enterobius vermicularis</name>
    <name type="common">Human pinworm</name>
    <dbReference type="NCBI Taxonomy" id="51028"/>
    <lineage>
        <taxon>Eukaryota</taxon>
        <taxon>Metazoa</taxon>
        <taxon>Ecdysozoa</taxon>
        <taxon>Nematoda</taxon>
        <taxon>Chromadorea</taxon>
        <taxon>Rhabditida</taxon>
        <taxon>Spirurina</taxon>
        <taxon>Oxyuridomorpha</taxon>
        <taxon>Oxyuroidea</taxon>
        <taxon>Oxyuridae</taxon>
        <taxon>Enterobius</taxon>
    </lineage>
</organism>
<proteinExistence type="predicted"/>
<evidence type="ECO:0000313" key="3">
    <source>
        <dbReference type="Proteomes" id="UP000274131"/>
    </source>
</evidence>